<evidence type="ECO:0000313" key="1">
    <source>
        <dbReference type="EMBL" id="KAJ7696704.1"/>
    </source>
</evidence>
<dbReference type="AlphaFoldDB" id="A0AAD7GIS5"/>
<dbReference type="GO" id="GO:0006508">
    <property type="term" value="P:proteolysis"/>
    <property type="evidence" value="ECO:0007669"/>
    <property type="project" value="InterPro"/>
</dbReference>
<dbReference type="EMBL" id="JARKIE010000033">
    <property type="protein sequence ID" value="KAJ7696704.1"/>
    <property type="molecule type" value="Genomic_DNA"/>
</dbReference>
<dbReference type="Proteomes" id="UP001221757">
    <property type="component" value="Unassembled WGS sequence"/>
</dbReference>
<organism evidence="1 2">
    <name type="scientific">Mycena rosella</name>
    <name type="common">Pink bonnet</name>
    <name type="synonym">Agaricus rosellus</name>
    <dbReference type="NCBI Taxonomy" id="1033263"/>
    <lineage>
        <taxon>Eukaryota</taxon>
        <taxon>Fungi</taxon>
        <taxon>Dikarya</taxon>
        <taxon>Basidiomycota</taxon>
        <taxon>Agaricomycotina</taxon>
        <taxon>Agaricomycetes</taxon>
        <taxon>Agaricomycetidae</taxon>
        <taxon>Agaricales</taxon>
        <taxon>Marasmiineae</taxon>
        <taxon>Mycenaceae</taxon>
        <taxon>Mycena</taxon>
    </lineage>
</organism>
<proteinExistence type="predicted"/>
<reference evidence="1" key="1">
    <citation type="submission" date="2023-03" db="EMBL/GenBank/DDBJ databases">
        <title>Massive genome expansion in bonnet fungi (Mycena s.s.) driven by repeated elements and novel gene families across ecological guilds.</title>
        <authorList>
            <consortium name="Lawrence Berkeley National Laboratory"/>
            <person name="Harder C.B."/>
            <person name="Miyauchi S."/>
            <person name="Viragh M."/>
            <person name="Kuo A."/>
            <person name="Thoen E."/>
            <person name="Andreopoulos B."/>
            <person name="Lu D."/>
            <person name="Skrede I."/>
            <person name="Drula E."/>
            <person name="Henrissat B."/>
            <person name="Morin E."/>
            <person name="Kohler A."/>
            <person name="Barry K."/>
            <person name="LaButti K."/>
            <person name="Morin E."/>
            <person name="Salamov A."/>
            <person name="Lipzen A."/>
            <person name="Mereny Z."/>
            <person name="Hegedus B."/>
            <person name="Baldrian P."/>
            <person name="Stursova M."/>
            <person name="Weitz H."/>
            <person name="Taylor A."/>
            <person name="Grigoriev I.V."/>
            <person name="Nagy L.G."/>
            <person name="Martin F."/>
            <person name="Kauserud H."/>
        </authorList>
    </citation>
    <scope>NUCLEOTIDE SEQUENCE</scope>
    <source>
        <strain evidence="1">CBHHK067</strain>
    </source>
</reference>
<comment type="caution">
    <text evidence="1">The sequence shown here is derived from an EMBL/GenBank/DDBJ whole genome shotgun (WGS) entry which is preliminary data.</text>
</comment>
<protein>
    <submittedName>
        <fullName evidence="1">Uncharacterized protein</fullName>
    </submittedName>
</protein>
<dbReference type="Gene3D" id="3.40.50.200">
    <property type="entry name" value="Peptidase S8/S53 domain"/>
    <property type="match status" value="1"/>
</dbReference>
<accession>A0AAD7GIS5</accession>
<dbReference type="InterPro" id="IPR036852">
    <property type="entry name" value="Peptidase_S8/S53_dom_sf"/>
</dbReference>
<gene>
    <name evidence="1" type="ORF">B0H17DRAFT_929078</name>
</gene>
<dbReference type="GO" id="GO:0004252">
    <property type="term" value="F:serine-type endopeptidase activity"/>
    <property type="evidence" value="ECO:0007669"/>
    <property type="project" value="InterPro"/>
</dbReference>
<sequence>GHQSSPPIFAGMIGLLNDQRVGAGKSPLGFLSPWLYSHPEMYDRQQPWLRYGRLRGHSWMGSRLLSF</sequence>
<feature type="non-terminal residue" evidence="1">
    <location>
        <position position="1"/>
    </location>
</feature>
<name>A0AAD7GIS5_MYCRO</name>
<keyword evidence="2" id="KW-1185">Reference proteome</keyword>
<evidence type="ECO:0000313" key="2">
    <source>
        <dbReference type="Proteomes" id="UP001221757"/>
    </source>
</evidence>